<organism evidence="2 3">
    <name type="scientific">Dreissena polymorpha</name>
    <name type="common">Zebra mussel</name>
    <name type="synonym">Mytilus polymorpha</name>
    <dbReference type="NCBI Taxonomy" id="45954"/>
    <lineage>
        <taxon>Eukaryota</taxon>
        <taxon>Metazoa</taxon>
        <taxon>Spiralia</taxon>
        <taxon>Lophotrochozoa</taxon>
        <taxon>Mollusca</taxon>
        <taxon>Bivalvia</taxon>
        <taxon>Autobranchia</taxon>
        <taxon>Heteroconchia</taxon>
        <taxon>Euheterodonta</taxon>
        <taxon>Imparidentia</taxon>
        <taxon>Neoheterodontei</taxon>
        <taxon>Myida</taxon>
        <taxon>Dreissenoidea</taxon>
        <taxon>Dreissenidae</taxon>
        <taxon>Dreissena</taxon>
    </lineage>
</organism>
<evidence type="ECO:0000256" key="1">
    <source>
        <dbReference type="SAM" id="MobiDB-lite"/>
    </source>
</evidence>
<feature type="region of interest" description="Disordered" evidence="1">
    <location>
        <begin position="70"/>
        <end position="94"/>
    </location>
</feature>
<evidence type="ECO:0000313" key="3">
    <source>
        <dbReference type="Proteomes" id="UP000828390"/>
    </source>
</evidence>
<feature type="region of interest" description="Disordered" evidence="1">
    <location>
        <begin position="21"/>
        <end position="55"/>
    </location>
</feature>
<accession>A0A9D4GXX4</accession>
<keyword evidence="3" id="KW-1185">Reference proteome</keyword>
<reference evidence="2" key="1">
    <citation type="journal article" date="2019" name="bioRxiv">
        <title>The Genome of the Zebra Mussel, Dreissena polymorpha: A Resource for Invasive Species Research.</title>
        <authorList>
            <person name="McCartney M.A."/>
            <person name="Auch B."/>
            <person name="Kono T."/>
            <person name="Mallez S."/>
            <person name="Zhang Y."/>
            <person name="Obille A."/>
            <person name="Becker A."/>
            <person name="Abrahante J.E."/>
            <person name="Garbe J."/>
            <person name="Badalamenti J.P."/>
            <person name="Herman A."/>
            <person name="Mangelson H."/>
            <person name="Liachko I."/>
            <person name="Sullivan S."/>
            <person name="Sone E.D."/>
            <person name="Koren S."/>
            <person name="Silverstein K.A.T."/>
            <person name="Beckman K.B."/>
            <person name="Gohl D.M."/>
        </authorList>
    </citation>
    <scope>NUCLEOTIDE SEQUENCE</scope>
    <source>
        <strain evidence="2">Duluth1</strain>
        <tissue evidence="2">Whole animal</tissue>
    </source>
</reference>
<proteinExistence type="predicted"/>
<reference evidence="2" key="2">
    <citation type="submission" date="2020-11" db="EMBL/GenBank/DDBJ databases">
        <authorList>
            <person name="McCartney M.A."/>
            <person name="Auch B."/>
            <person name="Kono T."/>
            <person name="Mallez S."/>
            <person name="Becker A."/>
            <person name="Gohl D.M."/>
            <person name="Silverstein K.A.T."/>
            <person name="Koren S."/>
            <person name="Bechman K.B."/>
            <person name="Herman A."/>
            <person name="Abrahante J.E."/>
            <person name="Garbe J."/>
        </authorList>
    </citation>
    <scope>NUCLEOTIDE SEQUENCE</scope>
    <source>
        <strain evidence="2">Duluth1</strain>
        <tissue evidence="2">Whole animal</tissue>
    </source>
</reference>
<feature type="compositionally biased region" description="Polar residues" evidence="1">
    <location>
        <begin position="35"/>
        <end position="44"/>
    </location>
</feature>
<feature type="compositionally biased region" description="Basic and acidic residues" evidence="1">
    <location>
        <begin position="70"/>
        <end position="80"/>
    </location>
</feature>
<gene>
    <name evidence="2" type="ORF">DPMN_126887</name>
</gene>
<dbReference type="EMBL" id="JAIWYP010000005">
    <property type="protein sequence ID" value="KAH3825025.1"/>
    <property type="molecule type" value="Genomic_DNA"/>
</dbReference>
<evidence type="ECO:0000313" key="2">
    <source>
        <dbReference type="EMBL" id="KAH3825025.1"/>
    </source>
</evidence>
<sequence>MDTAVPDSPLGFLAFLNVDGLPETTTPVKPRTNTDKPGSSTESTRYPRGLSRESYGVLRTSTTETRIVPDKHGIYKDHPGPTRQRQGQTPRLRGPDTIYPELKITQIKQSFCVILSFCSRASMCLPSKASTQLCSYQRFKFYEYRITYLTDDPVDGVVCDPKSIHERVVAVP</sequence>
<comment type="caution">
    <text evidence="2">The sequence shown here is derived from an EMBL/GenBank/DDBJ whole genome shotgun (WGS) entry which is preliminary data.</text>
</comment>
<dbReference type="AlphaFoldDB" id="A0A9D4GXX4"/>
<dbReference type="Proteomes" id="UP000828390">
    <property type="component" value="Unassembled WGS sequence"/>
</dbReference>
<protein>
    <submittedName>
        <fullName evidence="2">Uncharacterized protein</fullName>
    </submittedName>
</protein>
<name>A0A9D4GXX4_DREPO</name>